<gene>
    <name evidence="2" type="ORF">FF38_05732</name>
</gene>
<dbReference type="OrthoDB" id="8027470at2759"/>
<dbReference type="Proteomes" id="UP000037069">
    <property type="component" value="Unassembled WGS sequence"/>
</dbReference>
<feature type="compositionally biased region" description="Basic and acidic residues" evidence="1">
    <location>
        <begin position="122"/>
        <end position="137"/>
    </location>
</feature>
<evidence type="ECO:0000313" key="2">
    <source>
        <dbReference type="EMBL" id="KNC28509.1"/>
    </source>
</evidence>
<accession>A0A0L0CAN3</accession>
<dbReference type="EMBL" id="JRES01000760">
    <property type="protein sequence ID" value="KNC28509.1"/>
    <property type="molecule type" value="Genomic_DNA"/>
</dbReference>
<dbReference type="AlphaFoldDB" id="A0A0L0CAN3"/>
<name>A0A0L0CAN3_LUCCU</name>
<reference evidence="2 3" key="1">
    <citation type="journal article" date="2015" name="Nat. Commun.">
        <title>Lucilia cuprina genome unlocks parasitic fly biology to underpin future interventions.</title>
        <authorList>
            <person name="Anstead C.A."/>
            <person name="Korhonen P.K."/>
            <person name="Young N.D."/>
            <person name="Hall R.S."/>
            <person name="Jex A.R."/>
            <person name="Murali S.C."/>
            <person name="Hughes D.S."/>
            <person name="Lee S.F."/>
            <person name="Perry T."/>
            <person name="Stroehlein A.J."/>
            <person name="Ansell B.R."/>
            <person name="Breugelmans B."/>
            <person name="Hofmann A."/>
            <person name="Qu J."/>
            <person name="Dugan S."/>
            <person name="Lee S.L."/>
            <person name="Chao H."/>
            <person name="Dinh H."/>
            <person name="Han Y."/>
            <person name="Doddapaneni H.V."/>
            <person name="Worley K.C."/>
            <person name="Muzny D.M."/>
            <person name="Ioannidis P."/>
            <person name="Waterhouse R.M."/>
            <person name="Zdobnov E.M."/>
            <person name="James P.J."/>
            <person name="Bagnall N.H."/>
            <person name="Kotze A.C."/>
            <person name="Gibbs R.A."/>
            <person name="Richards S."/>
            <person name="Batterham P."/>
            <person name="Gasser R.B."/>
        </authorList>
    </citation>
    <scope>NUCLEOTIDE SEQUENCE [LARGE SCALE GENOMIC DNA]</scope>
    <source>
        <strain evidence="2 3">LS</strain>
        <tissue evidence="2">Full body</tissue>
    </source>
</reference>
<organism evidence="2 3">
    <name type="scientific">Lucilia cuprina</name>
    <name type="common">Green bottle fly</name>
    <name type="synonym">Australian sheep blowfly</name>
    <dbReference type="NCBI Taxonomy" id="7375"/>
    <lineage>
        <taxon>Eukaryota</taxon>
        <taxon>Metazoa</taxon>
        <taxon>Ecdysozoa</taxon>
        <taxon>Arthropoda</taxon>
        <taxon>Hexapoda</taxon>
        <taxon>Insecta</taxon>
        <taxon>Pterygota</taxon>
        <taxon>Neoptera</taxon>
        <taxon>Endopterygota</taxon>
        <taxon>Diptera</taxon>
        <taxon>Brachycera</taxon>
        <taxon>Muscomorpha</taxon>
        <taxon>Oestroidea</taxon>
        <taxon>Calliphoridae</taxon>
        <taxon>Luciliinae</taxon>
        <taxon>Lucilia</taxon>
    </lineage>
</organism>
<proteinExistence type="predicted"/>
<feature type="compositionally biased region" description="Basic and acidic residues" evidence="1">
    <location>
        <begin position="67"/>
        <end position="86"/>
    </location>
</feature>
<keyword evidence="3" id="KW-1185">Reference proteome</keyword>
<comment type="caution">
    <text evidence="2">The sequence shown here is derived from an EMBL/GenBank/DDBJ whole genome shotgun (WGS) entry which is preliminary data.</text>
</comment>
<feature type="region of interest" description="Disordered" evidence="1">
    <location>
        <begin position="67"/>
        <end position="138"/>
    </location>
</feature>
<feature type="compositionally biased region" description="Polar residues" evidence="1">
    <location>
        <begin position="104"/>
        <end position="119"/>
    </location>
</feature>
<evidence type="ECO:0000313" key="3">
    <source>
        <dbReference type="Proteomes" id="UP000037069"/>
    </source>
</evidence>
<evidence type="ECO:0000256" key="1">
    <source>
        <dbReference type="SAM" id="MobiDB-lite"/>
    </source>
</evidence>
<sequence length="174" mass="20053">MAVCEAQLDTSGFYYTALDTLMDSLHISSTPNLEPARCSNNSFRRHFSTVDEEKFFSFCSTIKQHPKSDNVVKEKRSNTNSKDDNKQNNATTTPTRNARDTPKRSLTTTRKQKLFANTETTEEFKPKSRTSRNDKDLSPQTLLLKKAITRFECLQRRQERIALSKKPIRTSLRV</sequence>
<protein>
    <submittedName>
        <fullName evidence="2">Uncharacterized protein</fullName>
    </submittedName>
</protein>